<evidence type="ECO:0000313" key="4">
    <source>
        <dbReference type="Proteomes" id="UP001333102"/>
    </source>
</evidence>
<evidence type="ECO:0000256" key="2">
    <source>
        <dbReference type="SAM" id="Phobius"/>
    </source>
</evidence>
<dbReference type="InterPro" id="IPR006311">
    <property type="entry name" value="TAT_signal"/>
</dbReference>
<keyword evidence="2" id="KW-1133">Transmembrane helix</keyword>
<dbReference type="PROSITE" id="PS51318">
    <property type="entry name" value="TAT"/>
    <property type="match status" value="1"/>
</dbReference>
<organism evidence="3 4">
    <name type="scientific">Geochorda subterranea</name>
    <dbReference type="NCBI Taxonomy" id="3109564"/>
    <lineage>
        <taxon>Bacteria</taxon>
        <taxon>Bacillati</taxon>
        <taxon>Bacillota</taxon>
        <taxon>Limnochordia</taxon>
        <taxon>Limnochordales</taxon>
        <taxon>Geochordaceae</taxon>
        <taxon>Geochorda</taxon>
    </lineage>
</organism>
<evidence type="ECO:0000313" key="3">
    <source>
        <dbReference type="EMBL" id="WRP15744.1"/>
    </source>
</evidence>
<evidence type="ECO:0008006" key="5">
    <source>
        <dbReference type="Google" id="ProtNLM"/>
    </source>
</evidence>
<proteinExistence type="predicted"/>
<feature type="transmembrane region" description="Helical" evidence="2">
    <location>
        <begin position="83"/>
        <end position="105"/>
    </location>
</feature>
<accession>A0ABZ1BSI1</accession>
<sequence>MKQAPRPGASRRGFFQIGAAIASAIGAAEARRRIEQEPDRYVPHIYGVDEVGGTSWLFLSDVPFDKLGFARVASEPPAYRTRAWMRLVPGLAAGMAGLLTGAYLLEGRNGGDGKAQDSDHPAQGGERQ</sequence>
<gene>
    <name evidence="3" type="ORF">VLY81_06210</name>
</gene>
<keyword evidence="4" id="KW-1185">Reference proteome</keyword>
<keyword evidence="2" id="KW-0472">Membrane</keyword>
<dbReference type="Proteomes" id="UP001333102">
    <property type="component" value="Chromosome"/>
</dbReference>
<feature type="region of interest" description="Disordered" evidence="1">
    <location>
        <begin position="109"/>
        <end position="128"/>
    </location>
</feature>
<reference evidence="4" key="1">
    <citation type="submission" date="2023-12" db="EMBL/GenBank/DDBJ databases">
        <title>Novel isolates from deep terrestrial aquifers shed light on the physiology and ecology of the class Limnochordia.</title>
        <authorList>
            <person name="Karnachuk O.V."/>
            <person name="Lukina A.P."/>
            <person name="Avakyan M.R."/>
            <person name="Kadnikov V."/>
            <person name="Begmatov S."/>
            <person name="Beletsky A.V."/>
            <person name="Mardanov A.V."/>
            <person name="Ravin N.V."/>
        </authorList>
    </citation>
    <scope>NUCLEOTIDE SEQUENCE [LARGE SCALE GENOMIC DNA]</scope>
    <source>
        <strain evidence="4">LN</strain>
    </source>
</reference>
<evidence type="ECO:0000256" key="1">
    <source>
        <dbReference type="SAM" id="MobiDB-lite"/>
    </source>
</evidence>
<name>A0ABZ1BSI1_9FIRM</name>
<keyword evidence="2" id="KW-0812">Transmembrane</keyword>
<dbReference type="RefSeq" id="WP_324670152.1">
    <property type="nucleotide sequence ID" value="NZ_CP141614.1"/>
</dbReference>
<dbReference type="EMBL" id="CP141614">
    <property type="protein sequence ID" value="WRP15744.1"/>
    <property type="molecule type" value="Genomic_DNA"/>
</dbReference>
<protein>
    <recommendedName>
        <fullName evidence="5">Secreted protein</fullName>
    </recommendedName>
</protein>